<dbReference type="InterPro" id="IPR051448">
    <property type="entry name" value="CdaR-like_regulators"/>
</dbReference>
<dbReference type="InterPro" id="IPR025736">
    <property type="entry name" value="PucR_C-HTH_dom"/>
</dbReference>
<protein>
    <submittedName>
        <fullName evidence="3">PucR C-terminal helix-turn-helix domain protein</fullName>
    </submittedName>
</protein>
<proteinExistence type="predicted"/>
<reference evidence="3 4" key="1">
    <citation type="submission" date="2013-12" db="EMBL/GenBank/DDBJ databases">
        <authorList>
            <person name="Zelazny A."/>
            <person name="Olivier K."/>
            <person name="Holland S."/>
            <person name="Lenaerts A."/>
            <person name="Ordway D."/>
            <person name="DeGroote M.A."/>
            <person name="Parker T."/>
            <person name="Sizemore C."/>
            <person name="Tallon L.J."/>
            <person name="Sadzewicz L.K."/>
            <person name="Sengamalay N."/>
            <person name="Fraser C.M."/>
            <person name="Hine E."/>
            <person name="Shefchek K.A."/>
            <person name="Das S.P."/>
            <person name="Tettelin H."/>
        </authorList>
    </citation>
    <scope>NUCLEOTIDE SEQUENCE [LARGE SCALE GENOMIC DNA]</scope>
    <source>
        <strain evidence="3 4">1948</strain>
    </source>
</reference>
<gene>
    <name evidence="3" type="ORF">I542_1371</name>
</gene>
<evidence type="ECO:0000259" key="2">
    <source>
        <dbReference type="Pfam" id="PF14361"/>
    </source>
</evidence>
<comment type="caution">
    <text evidence="3">The sequence shown here is derived from an EMBL/GenBank/DDBJ whole genome shotgun (WGS) entry which is preliminary data.</text>
</comment>
<dbReference type="Proteomes" id="UP000021210">
    <property type="component" value="Unassembled WGS sequence"/>
</dbReference>
<dbReference type="InterPro" id="IPR025751">
    <property type="entry name" value="RsbRD_N_dom"/>
</dbReference>
<dbReference type="Pfam" id="PF14361">
    <property type="entry name" value="RsbRD_N"/>
    <property type="match status" value="1"/>
</dbReference>
<evidence type="ECO:0000259" key="1">
    <source>
        <dbReference type="Pfam" id="PF13556"/>
    </source>
</evidence>
<dbReference type="Gene3D" id="1.10.10.2840">
    <property type="entry name" value="PucR C-terminal helix-turn-helix domain"/>
    <property type="match status" value="1"/>
</dbReference>
<dbReference type="PANTHER" id="PTHR33744:SF7">
    <property type="entry name" value="PUCR FAMILY TRANSCRIPTIONAL REGULATOR"/>
    <property type="match status" value="1"/>
</dbReference>
<evidence type="ECO:0000313" key="3">
    <source>
        <dbReference type="EMBL" id="EUA61232.1"/>
    </source>
</evidence>
<dbReference type="Pfam" id="PF13556">
    <property type="entry name" value="HTH_30"/>
    <property type="match status" value="1"/>
</dbReference>
<name>A0A829QDE5_9MYCO</name>
<feature type="domain" description="PucR C-terminal helix-turn-helix" evidence="1">
    <location>
        <begin position="335"/>
        <end position="390"/>
    </location>
</feature>
<sequence length="404" mass="44708">MAHDSANEMSVDARTLLADIVSDGQLQRVVDIAERAANLIAGFSEKPGGMPLSEVLDWIERINADAVASLREDRPPDLALARRLGARCCEAQVALADAQTLRRMVFDSDWRHLFVSLRSRSISVEIAVDITAAHWELMNEIDDAIVEAYREVETSRKMRRAERNAVLVDVLLADAMPDPDTTFARLNELMIASAPFYCVTVIRVAKLGEAPLPNIENLLRRESFDSAWRLGAEAQTGIVAVQSRSGAIRLKETLVRLKAAGTGISVPVSALEIPKGLRLAQLASETTTEREQVIVFGDNVTDTTIVAASPEVLRLLSSQSFREVLRLPDATREHLLETFERWLECKGSVRLTALALDRHVNTVRQRLNKIQELTGKSLDNPRDLADLVVLIRFARSDLSSTGEN</sequence>
<dbReference type="AlphaFoldDB" id="A0A829QDE5"/>
<dbReference type="EMBL" id="JAOH01000002">
    <property type="protein sequence ID" value="EUA61232.1"/>
    <property type="molecule type" value="Genomic_DNA"/>
</dbReference>
<feature type="domain" description="RsbT co-antagonist protein RsbRD N-terminal" evidence="2">
    <location>
        <begin position="33"/>
        <end position="163"/>
    </location>
</feature>
<dbReference type="InterPro" id="IPR042070">
    <property type="entry name" value="PucR_C-HTH_sf"/>
</dbReference>
<accession>A0A829QDE5</accession>
<dbReference type="PANTHER" id="PTHR33744">
    <property type="entry name" value="CARBOHYDRATE DIACID REGULATOR"/>
    <property type="match status" value="1"/>
</dbReference>
<organism evidence="3 4">
    <name type="scientific">Mycobacteroides abscessus 1948</name>
    <dbReference type="NCBI Taxonomy" id="1299323"/>
    <lineage>
        <taxon>Bacteria</taxon>
        <taxon>Bacillati</taxon>
        <taxon>Actinomycetota</taxon>
        <taxon>Actinomycetes</taxon>
        <taxon>Mycobacteriales</taxon>
        <taxon>Mycobacteriaceae</taxon>
        <taxon>Mycobacteroides</taxon>
        <taxon>Mycobacteroides abscessus</taxon>
    </lineage>
</organism>
<evidence type="ECO:0000313" key="4">
    <source>
        <dbReference type="Proteomes" id="UP000021210"/>
    </source>
</evidence>